<feature type="coiled-coil region" evidence="1">
    <location>
        <begin position="9"/>
        <end position="64"/>
    </location>
</feature>
<evidence type="ECO:0000256" key="1">
    <source>
        <dbReference type="SAM" id="Coils"/>
    </source>
</evidence>
<reference evidence="2 3" key="1">
    <citation type="journal article" date="2018" name="Front. Plant Sci.">
        <title>Red Clover (Trifolium pratense) and Zigzag Clover (T. medium) - A Picture of Genomic Similarities and Differences.</title>
        <authorList>
            <person name="Dluhosova J."/>
            <person name="Istvanek J."/>
            <person name="Nedelnik J."/>
            <person name="Repkova J."/>
        </authorList>
    </citation>
    <scope>NUCLEOTIDE SEQUENCE [LARGE SCALE GENOMIC DNA]</scope>
    <source>
        <strain evidence="3">cv. 10/8</strain>
        <tissue evidence="2">Leaf</tissue>
    </source>
</reference>
<evidence type="ECO:0000313" key="2">
    <source>
        <dbReference type="EMBL" id="MCI68579.1"/>
    </source>
</evidence>
<keyword evidence="1" id="KW-0175">Coiled coil</keyword>
<evidence type="ECO:0000313" key="3">
    <source>
        <dbReference type="Proteomes" id="UP000265520"/>
    </source>
</evidence>
<sequence>EQGSSTRELGKLREKNEKLAAKVLKLEGEMIDLRGKQENFSAQAKENRELKAALDKAIKDLRDQTEWGRKLEEELGEVKSAM</sequence>
<proteinExistence type="predicted"/>
<organism evidence="2 3">
    <name type="scientific">Trifolium medium</name>
    <dbReference type="NCBI Taxonomy" id="97028"/>
    <lineage>
        <taxon>Eukaryota</taxon>
        <taxon>Viridiplantae</taxon>
        <taxon>Streptophyta</taxon>
        <taxon>Embryophyta</taxon>
        <taxon>Tracheophyta</taxon>
        <taxon>Spermatophyta</taxon>
        <taxon>Magnoliopsida</taxon>
        <taxon>eudicotyledons</taxon>
        <taxon>Gunneridae</taxon>
        <taxon>Pentapetalae</taxon>
        <taxon>rosids</taxon>
        <taxon>fabids</taxon>
        <taxon>Fabales</taxon>
        <taxon>Fabaceae</taxon>
        <taxon>Papilionoideae</taxon>
        <taxon>50 kb inversion clade</taxon>
        <taxon>NPAAA clade</taxon>
        <taxon>Hologalegina</taxon>
        <taxon>IRL clade</taxon>
        <taxon>Trifolieae</taxon>
        <taxon>Trifolium</taxon>
    </lineage>
</organism>
<accession>A0A392U548</accession>
<dbReference type="Proteomes" id="UP000265520">
    <property type="component" value="Unassembled WGS sequence"/>
</dbReference>
<protein>
    <submittedName>
        <fullName evidence="2">Uncharacterized protein</fullName>
    </submittedName>
</protein>
<keyword evidence="3" id="KW-1185">Reference proteome</keyword>
<feature type="non-terminal residue" evidence="2">
    <location>
        <position position="82"/>
    </location>
</feature>
<feature type="non-terminal residue" evidence="2">
    <location>
        <position position="1"/>
    </location>
</feature>
<comment type="caution">
    <text evidence="2">The sequence shown here is derived from an EMBL/GenBank/DDBJ whole genome shotgun (WGS) entry which is preliminary data.</text>
</comment>
<dbReference type="EMBL" id="LXQA010739058">
    <property type="protein sequence ID" value="MCI68579.1"/>
    <property type="molecule type" value="Genomic_DNA"/>
</dbReference>
<name>A0A392U548_9FABA</name>
<dbReference type="AlphaFoldDB" id="A0A392U548"/>